<evidence type="ECO:0000313" key="5">
    <source>
        <dbReference type="Proteomes" id="UP001156691"/>
    </source>
</evidence>
<dbReference type="SUPFAM" id="SSF53448">
    <property type="entry name" value="Nucleotide-diphospho-sugar transferases"/>
    <property type="match status" value="1"/>
</dbReference>
<reference evidence="5" key="1">
    <citation type="journal article" date="2019" name="Int. J. Syst. Evol. Microbiol.">
        <title>The Global Catalogue of Microorganisms (GCM) 10K type strain sequencing project: providing services to taxonomists for standard genome sequencing and annotation.</title>
        <authorList>
            <consortium name="The Broad Institute Genomics Platform"/>
            <consortium name="The Broad Institute Genome Sequencing Center for Infectious Disease"/>
            <person name="Wu L."/>
            <person name="Ma J."/>
        </authorList>
    </citation>
    <scope>NUCLEOTIDE SEQUENCE [LARGE SCALE GENOMIC DNA]</scope>
    <source>
        <strain evidence="5">NBRC 112416</strain>
    </source>
</reference>
<protein>
    <recommendedName>
        <fullName evidence="6">UTP--glucose-1-phosphate uridylyltransferase</fullName>
    </recommendedName>
</protein>
<name>A0ABQ5WBJ7_9HYPH</name>
<dbReference type="RefSeq" id="WP_284342294.1">
    <property type="nucleotide sequence ID" value="NZ_BSNS01000022.1"/>
</dbReference>
<keyword evidence="2" id="KW-0808">Transferase</keyword>
<proteinExistence type="inferred from homology"/>
<keyword evidence="3" id="KW-0548">Nucleotidyltransferase</keyword>
<gene>
    <name evidence="4" type="ORF">GCM10010862_41640</name>
</gene>
<dbReference type="InterPro" id="IPR016267">
    <property type="entry name" value="UDPGP_trans"/>
</dbReference>
<comment type="caution">
    <text evidence="4">The sequence shown here is derived from an EMBL/GenBank/DDBJ whole genome shotgun (WGS) entry which is preliminary data.</text>
</comment>
<dbReference type="Pfam" id="PF01704">
    <property type="entry name" value="UDPGP"/>
    <property type="match status" value="1"/>
</dbReference>
<keyword evidence="5" id="KW-1185">Reference proteome</keyword>
<dbReference type="InterPro" id="IPR002618">
    <property type="entry name" value="UDPGP_fam"/>
</dbReference>
<evidence type="ECO:0008006" key="6">
    <source>
        <dbReference type="Google" id="ProtNLM"/>
    </source>
</evidence>
<evidence type="ECO:0000256" key="2">
    <source>
        <dbReference type="ARBA" id="ARBA00022679"/>
    </source>
</evidence>
<evidence type="ECO:0000256" key="3">
    <source>
        <dbReference type="ARBA" id="ARBA00022695"/>
    </source>
</evidence>
<evidence type="ECO:0000256" key="1">
    <source>
        <dbReference type="ARBA" id="ARBA00010401"/>
    </source>
</evidence>
<dbReference type="InterPro" id="IPR029044">
    <property type="entry name" value="Nucleotide-diphossugar_trans"/>
</dbReference>
<dbReference type="Proteomes" id="UP001156691">
    <property type="component" value="Unassembled WGS sequence"/>
</dbReference>
<comment type="similarity">
    <text evidence="1">Belongs to the UDPGP type 1 family.</text>
</comment>
<accession>A0ABQ5WBJ7</accession>
<dbReference type="Gene3D" id="3.90.550.10">
    <property type="entry name" value="Spore Coat Polysaccharide Biosynthesis Protein SpsA, Chain A"/>
    <property type="match status" value="1"/>
</dbReference>
<dbReference type="PANTHER" id="PTHR43511">
    <property type="match status" value="1"/>
</dbReference>
<organism evidence="4 5">
    <name type="scientific">Devosia nitrariae</name>
    <dbReference type="NCBI Taxonomy" id="2071872"/>
    <lineage>
        <taxon>Bacteria</taxon>
        <taxon>Pseudomonadati</taxon>
        <taxon>Pseudomonadota</taxon>
        <taxon>Alphaproteobacteria</taxon>
        <taxon>Hyphomicrobiales</taxon>
        <taxon>Devosiaceae</taxon>
        <taxon>Devosia</taxon>
    </lineage>
</organism>
<dbReference type="EMBL" id="BSNS01000022">
    <property type="protein sequence ID" value="GLQ56905.1"/>
    <property type="molecule type" value="Genomic_DNA"/>
</dbReference>
<sequence>MKHAGTETPAQYDAALFERLREQFARGNLKRALRTDLRYATPADLAQGSTTQHVEAGWDLIAQGGVGAAILAGGLATRFGGEAKAAVDLVPGWPLLRIKLEALESIAARRETTLPVIVIVSFATENAVRRIIDEHAFRHLAITLVRQTVLPRIDPEGRLVRETDGGLSFNPPGHGEVLHLLAAHGFKAETAPIYWQISNIDNLLAILDPGIVGAHAASGAHATVEAAPGTSADVGGYLAIAPRGFEIIEGFQVEAAERPKGAFFLSTNTFIVGRSTAQMADKLPYHAVSKTMPDDRNIIQFEQLLGDIGSIAGLNAIAVPRGGVDSRFTPIKRLEDLDDSRAGLVEALTATGLIRW</sequence>
<evidence type="ECO:0000313" key="4">
    <source>
        <dbReference type="EMBL" id="GLQ56905.1"/>
    </source>
</evidence>